<dbReference type="CDD" id="cd18286">
    <property type="entry name" value="BTB2_POZ_BTBD8"/>
    <property type="match status" value="1"/>
</dbReference>
<feature type="region of interest" description="Disordered" evidence="1">
    <location>
        <begin position="532"/>
        <end position="567"/>
    </location>
</feature>
<feature type="region of interest" description="Disordered" evidence="1">
    <location>
        <begin position="1732"/>
        <end position="1815"/>
    </location>
</feature>
<feature type="compositionally biased region" description="Basic residues" evidence="1">
    <location>
        <begin position="1589"/>
        <end position="1599"/>
    </location>
</feature>
<dbReference type="Gene3D" id="3.30.710.10">
    <property type="entry name" value="Potassium Channel Kv1.1, Chain A"/>
    <property type="match status" value="1"/>
</dbReference>
<feature type="compositionally biased region" description="Basic and acidic residues" evidence="1">
    <location>
        <begin position="1485"/>
        <end position="1495"/>
    </location>
</feature>
<name>A0A9Q0N296_9DIPT</name>
<reference evidence="3" key="1">
    <citation type="submission" date="2022-07" db="EMBL/GenBank/DDBJ databases">
        <authorList>
            <person name="Trinca V."/>
            <person name="Uliana J.V.C."/>
            <person name="Torres T.T."/>
            <person name="Ward R.J."/>
            <person name="Monesi N."/>
        </authorList>
    </citation>
    <scope>NUCLEOTIDE SEQUENCE</scope>
    <source>
        <strain evidence="3">HSMRA1968</strain>
        <tissue evidence="3">Whole embryos</tissue>
    </source>
</reference>
<dbReference type="InterPro" id="IPR043225">
    <property type="entry name" value="BACK_BTBD8"/>
</dbReference>
<dbReference type="SMART" id="SM00225">
    <property type="entry name" value="BTB"/>
    <property type="match status" value="1"/>
</dbReference>
<dbReference type="Pfam" id="PF00651">
    <property type="entry name" value="BTB"/>
    <property type="match status" value="1"/>
</dbReference>
<dbReference type="PROSITE" id="PS50097">
    <property type="entry name" value="BTB"/>
    <property type="match status" value="1"/>
</dbReference>
<feature type="compositionally biased region" description="Polar residues" evidence="1">
    <location>
        <begin position="1733"/>
        <end position="1743"/>
    </location>
</feature>
<feature type="compositionally biased region" description="Low complexity" evidence="1">
    <location>
        <begin position="1027"/>
        <end position="1036"/>
    </location>
</feature>
<feature type="compositionally biased region" description="Polar residues" evidence="1">
    <location>
        <begin position="1464"/>
        <end position="1473"/>
    </location>
</feature>
<feature type="compositionally biased region" description="Polar residues" evidence="1">
    <location>
        <begin position="655"/>
        <end position="677"/>
    </location>
</feature>
<dbReference type="EMBL" id="WJQU01000002">
    <property type="protein sequence ID" value="KAJ6641466.1"/>
    <property type="molecule type" value="Genomic_DNA"/>
</dbReference>
<dbReference type="InterPro" id="IPR011333">
    <property type="entry name" value="SKP1/BTB/POZ_sf"/>
</dbReference>
<comment type="caution">
    <text evidence="3">The sequence shown here is derived from an EMBL/GenBank/DDBJ whole genome shotgun (WGS) entry which is preliminary data.</text>
</comment>
<gene>
    <name evidence="3" type="primary">BTBD8</name>
    <name evidence="3" type="ORF">Bhyg_06405</name>
</gene>
<feature type="domain" description="BTB" evidence="2">
    <location>
        <begin position="1068"/>
        <end position="1135"/>
    </location>
</feature>
<feature type="region of interest" description="Disordered" evidence="1">
    <location>
        <begin position="700"/>
        <end position="730"/>
    </location>
</feature>
<evidence type="ECO:0000256" key="1">
    <source>
        <dbReference type="SAM" id="MobiDB-lite"/>
    </source>
</evidence>
<feature type="compositionally biased region" description="Basic and acidic residues" evidence="1">
    <location>
        <begin position="704"/>
        <end position="722"/>
    </location>
</feature>
<dbReference type="OrthoDB" id="409642at2759"/>
<keyword evidence="4" id="KW-1185">Reference proteome</keyword>
<feature type="region of interest" description="Disordered" evidence="1">
    <location>
        <begin position="610"/>
        <end position="630"/>
    </location>
</feature>
<feature type="compositionally biased region" description="Polar residues" evidence="1">
    <location>
        <begin position="1574"/>
        <end position="1588"/>
    </location>
</feature>
<feature type="region of interest" description="Disordered" evidence="1">
    <location>
        <begin position="1"/>
        <end position="39"/>
    </location>
</feature>
<sequence>MENNPLLGNVSGADSGIESNCNRTNSSHQTIPNSTDSDATSAIYTIDTNQESNPLDDITDIDQPLSDHHPQLSHQLSDCSSTFEFVDIQSPLSYADGETNPPDDNNKMFRRQLCDRGRVSSKEEKQRQNEEIVILESSSVSSESGSWDPVFPQRNVSGTNVPRENLAAQHTQPVAISRTPELPDTNIIPNQSVASRGACFIDASSLLDDTEVAFSSLNCSNVCESGSKLVDDVKEDSQEKDQSELCKESEIGKMDLQLESIDDCASDLQSPNLSDEQKLFHRSTELRVDYDIKDQFSSDAYGNQKIFTTPMDDRHGADDISTNKESNSIVDDSGVDCVVRQEQERKQGNFLFKNSIQHYSQIIHPTNLHSDRDESDISLPSIYSTNSEPYNDFGHNYETSSQYSSNFGDNNDYGHTYSRCLSEAESGIYPDTPHNSIINIESPICFSRSENTPDGRSVKIPKKPFKCDESAPICSGGASIEDFTPKLSESPSVRRKTETCPILSGGLLMSDFEDEAKPKVVEKPKVTPRNAWVVDMSDCKSKRNRSESSSSSMTGTPIERSASGSSHKSGLGFYVSLNDMKSKKADEKIVTKNGIQDIKKSSGFYVDLSENENSLSGTPPVHQKQSTEENDKKNMFSIFIDFGVKKVVTKKEPSSFTSRLTKAIQKQNEEQSQSDSEANAKASDSDKDCDHVVVARRSCSPGKLRNDAKRHSWNTSKERSVDNSKPYTRSSSLCNDSNIMNILDKIPFISKTSSMSIDSPHSPYDEFSCSKSLSSYSNNSNSLTSTSIHSSVECKNRTEIPDIMTTSTRRRQKDAKINETFDKSSQGSLTDGILSKDSSPTTDTDEVTFQNDEPAVRNQLMETIIETKETNSPKKVPAHKPTADEIQAMETLQATIEKQKLLLETVNEEVQLSSFVKLSDMDKPGPKFELHGENLSRSVGSSRIGRLFIDGKSTHRNSWQTMSRSQGNNLTNLASSVENLRSLSRLFPHLSKELSNSLPIDFQIDDLVNRSPCEYQEYIQTDLSSTSSLTSSFSRSGMDSADESSLSCRQPRRLGEDLLKMFLQEIATDVIVEVNGRRMRAHKCILVSRCQYFAAILAGGWVQSAGDIISLPGYSYGSVHFALCHIYSGASHPPEGISLMELAALADLLGLEGLKEVTAHALRTNYCHNFHKPCSGCIEGILQVFPVTLNHGLDELYRKCLRWTCKHYLKVWPTRAFAQLPSDIINRCKQHIIAHLSSEIVLNVILDCDNLLTLLAPCRWAIGVENTVRDIIDTAHAYIADHFASLIASDGFLSLGHGQSWNISRLENLLLRIGSTLTADQACRSYQRITRLNVVLGGKVLKMTPSGCEINNESMLDQEEMDWNPEFLRLVSSILSAVEQCLTRQCSRAMRNNQWQRMDLDLRKKIQKLACLSDPVENKRLRVVNKPVTYSNSSPVHSRNQDLHQLKLSIQAHSKRTSQDHQQYRPSAHSHTQTHVLERHIQERNLHTGHDKPLDRPISMPSKSSSRAHVPDLISTIRKPENQRPTLLHRRSQSETINSKTVKVEKLSNVRPRYLEPKPNHNKLASNLAVKAISHSSTSDSSRNASPSNRHHPPMKKQHQNKENDSTNMSRDSLASPAKVNKLMKNKSSHDIDRRKDNLMKPAVKTISRSNPIINKQSIAAKARPLPNKFINKPRPLSGQTTSENSPSSVTTKSSRLSSLSSPRDVHKTLNQPMPVKKSFLSAKSKEILAKKQSLNHADSTKSVPAAVRSEQISVNKSQSTSNVPNSIAKPNPFNTTLHLRRTAKVEDDRAIKKTSSNKSIPATNRNSKMDDGQI</sequence>
<feature type="compositionally biased region" description="Basic and acidic residues" evidence="1">
    <location>
        <begin position="537"/>
        <end position="546"/>
    </location>
</feature>
<feature type="region of interest" description="Disordered" evidence="1">
    <location>
        <begin position="1452"/>
        <end position="1473"/>
    </location>
</feature>
<dbReference type="Proteomes" id="UP001151699">
    <property type="component" value="Chromosome B"/>
</dbReference>
<dbReference type="PANTHER" id="PTHR22427:SF7">
    <property type="entry name" value="GH15728P"/>
    <property type="match status" value="1"/>
</dbReference>
<feature type="region of interest" description="Disordered" evidence="1">
    <location>
        <begin position="1027"/>
        <end position="1047"/>
    </location>
</feature>
<evidence type="ECO:0000259" key="2">
    <source>
        <dbReference type="PROSITE" id="PS50097"/>
    </source>
</evidence>
<protein>
    <submittedName>
        <fullName evidence="3">BTB/POZ domain-containing protein 8</fullName>
    </submittedName>
</protein>
<dbReference type="PANTHER" id="PTHR22427">
    <property type="entry name" value="GH15728P"/>
    <property type="match status" value="1"/>
</dbReference>
<feature type="compositionally biased region" description="Polar residues" evidence="1">
    <location>
        <begin position="836"/>
        <end position="847"/>
    </location>
</feature>
<dbReference type="InterPro" id="IPR000210">
    <property type="entry name" value="BTB/POZ_dom"/>
</dbReference>
<feature type="compositionally biased region" description="Polar residues" evidence="1">
    <location>
        <begin position="1647"/>
        <end position="1658"/>
    </location>
</feature>
<feature type="compositionally biased region" description="Polar residues" evidence="1">
    <location>
        <begin position="1794"/>
        <end position="1807"/>
    </location>
</feature>
<feature type="compositionally biased region" description="Basic and acidic residues" evidence="1">
    <location>
        <begin position="1628"/>
        <end position="1639"/>
    </location>
</feature>
<dbReference type="CDD" id="cd18490">
    <property type="entry name" value="BACK_BTBD8"/>
    <property type="match status" value="1"/>
</dbReference>
<feature type="compositionally biased region" description="Polar residues" evidence="1">
    <location>
        <begin position="1751"/>
        <end position="1766"/>
    </location>
</feature>
<accession>A0A9Q0N296</accession>
<feature type="region of interest" description="Disordered" evidence="1">
    <location>
        <begin position="1485"/>
        <end position="1539"/>
    </location>
</feature>
<evidence type="ECO:0000313" key="4">
    <source>
        <dbReference type="Proteomes" id="UP001151699"/>
    </source>
</evidence>
<organism evidence="3 4">
    <name type="scientific">Pseudolycoriella hygida</name>
    <dbReference type="NCBI Taxonomy" id="35572"/>
    <lineage>
        <taxon>Eukaryota</taxon>
        <taxon>Metazoa</taxon>
        <taxon>Ecdysozoa</taxon>
        <taxon>Arthropoda</taxon>
        <taxon>Hexapoda</taxon>
        <taxon>Insecta</taxon>
        <taxon>Pterygota</taxon>
        <taxon>Neoptera</taxon>
        <taxon>Endopterygota</taxon>
        <taxon>Diptera</taxon>
        <taxon>Nematocera</taxon>
        <taxon>Sciaroidea</taxon>
        <taxon>Sciaridae</taxon>
        <taxon>Pseudolycoriella</taxon>
    </lineage>
</organism>
<feature type="compositionally biased region" description="Polar residues" evidence="1">
    <location>
        <begin position="17"/>
        <end position="39"/>
    </location>
</feature>
<feature type="compositionally biased region" description="Low complexity" evidence="1">
    <location>
        <begin position="1686"/>
        <end position="1703"/>
    </location>
</feature>
<proteinExistence type="predicted"/>
<evidence type="ECO:0000313" key="3">
    <source>
        <dbReference type="EMBL" id="KAJ6641466.1"/>
    </source>
</evidence>
<dbReference type="Pfam" id="PF26017">
    <property type="entry name" value="BACK_BTBD8"/>
    <property type="match status" value="1"/>
</dbReference>
<dbReference type="SUPFAM" id="SSF54695">
    <property type="entry name" value="POZ domain"/>
    <property type="match status" value="1"/>
</dbReference>
<feature type="region of interest" description="Disordered" evidence="1">
    <location>
        <begin position="655"/>
        <end position="688"/>
    </location>
</feature>
<feature type="region of interest" description="Disordered" evidence="1">
    <location>
        <begin position="1572"/>
        <end position="1717"/>
    </location>
</feature>
<feature type="region of interest" description="Disordered" evidence="1">
    <location>
        <begin position="803"/>
        <end position="847"/>
    </location>
</feature>